<keyword evidence="1" id="KW-0732">Signal</keyword>
<organism evidence="2 3">
    <name type="scientific">Nonomuraea fuscirosea</name>
    <dbReference type="NCBI Taxonomy" id="1291556"/>
    <lineage>
        <taxon>Bacteria</taxon>
        <taxon>Bacillati</taxon>
        <taxon>Actinomycetota</taxon>
        <taxon>Actinomycetes</taxon>
        <taxon>Streptosporangiales</taxon>
        <taxon>Streptosporangiaceae</taxon>
        <taxon>Nonomuraea</taxon>
    </lineage>
</organism>
<reference evidence="2 3" key="1">
    <citation type="submission" date="2018-03" db="EMBL/GenBank/DDBJ databases">
        <title>Genomic Encyclopedia of Type Strains, Phase III (KMG-III): the genomes of soil and plant-associated and newly described type strains.</title>
        <authorList>
            <person name="Whitman W."/>
        </authorList>
    </citation>
    <scope>NUCLEOTIDE SEQUENCE [LARGE SCALE GENOMIC DNA]</scope>
    <source>
        <strain evidence="2 3">CGMCC 4.7104</strain>
    </source>
</reference>
<accession>A0A2T0MR78</accession>
<dbReference type="EMBL" id="PVNG01000016">
    <property type="protein sequence ID" value="PRX60726.1"/>
    <property type="molecule type" value="Genomic_DNA"/>
</dbReference>
<evidence type="ECO:0000256" key="1">
    <source>
        <dbReference type="SAM" id="SignalP"/>
    </source>
</evidence>
<name>A0A2T0MR78_9ACTN</name>
<dbReference type="RefSeq" id="WP_106246640.1">
    <property type="nucleotide sequence ID" value="NZ_PVNG01000016.1"/>
</dbReference>
<keyword evidence="3" id="KW-1185">Reference proteome</keyword>
<proteinExistence type="predicted"/>
<evidence type="ECO:0008006" key="4">
    <source>
        <dbReference type="Google" id="ProtNLM"/>
    </source>
</evidence>
<gene>
    <name evidence="2" type="ORF">B0I32_116117</name>
</gene>
<feature type="chain" id="PRO_5015541384" description="Concanavalin A-like lectin/glucanase superfamily protein" evidence="1">
    <location>
        <begin position="33"/>
        <end position="292"/>
    </location>
</feature>
<protein>
    <recommendedName>
        <fullName evidence="4">Concanavalin A-like lectin/glucanase superfamily protein</fullName>
    </recommendedName>
</protein>
<dbReference type="AlphaFoldDB" id="A0A2T0MR78"/>
<feature type="signal peptide" evidence="1">
    <location>
        <begin position="1"/>
        <end position="32"/>
    </location>
</feature>
<evidence type="ECO:0000313" key="2">
    <source>
        <dbReference type="EMBL" id="PRX60726.1"/>
    </source>
</evidence>
<dbReference type="Proteomes" id="UP000238312">
    <property type="component" value="Unassembled WGS sequence"/>
</dbReference>
<dbReference type="OrthoDB" id="3544312at2"/>
<evidence type="ECO:0000313" key="3">
    <source>
        <dbReference type="Proteomes" id="UP000238312"/>
    </source>
</evidence>
<comment type="caution">
    <text evidence="2">The sequence shown here is derived from an EMBL/GenBank/DDBJ whole genome shotgun (WGS) entry which is preliminary data.</text>
</comment>
<sequence length="292" mass="29290">MKSALVPARFAWLVALLTLAATGLLPASPAAAAIPGLQRVVTTSPLNSVGNPKVASAACPAGKNVIGTGGYVTGGNGQVVLTEILPDTQLTKVRAVAYEDATGYAGNWSVTAVAVCANPPSGLQRVATQSATNSDDKDLTASCPNGKRTLGLGARLNGFEGRVFLNALQPFAQVSGHLYASEDKAGLSGNWSATLVLMCADPVPGLTSITNWSVGDSSSPKSVAVACPAGTVAISAGGMISAGIGDYGQHHVLIDRLDVSAALDHGTAGAAEAEGGVAYSWHAVTIPLCAEA</sequence>